<evidence type="ECO:0008006" key="3">
    <source>
        <dbReference type="Google" id="ProtNLM"/>
    </source>
</evidence>
<dbReference type="Pfam" id="PF11343">
    <property type="entry name" value="DUF3145"/>
    <property type="match status" value="1"/>
</dbReference>
<comment type="caution">
    <text evidence="1">The sequence shown here is derived from an EMBL/GenBank/DDBJ whole genome shotgun (WGS) entry which is preliminary data.</text>
</comment>
<protein>
    <recommendedName>
        <fullName evidence="3">DUF3145 domain-containing protein</fullName>
    </recommendedName>
</protein>
<sequence>MGKTNLANTKGEAMNKDYTRGVLFVHSCPRALSSHVEWAVGAVLDQRVNLEWTEQPAQPGMFRSELSWVGQIGTGAKLASALRGWEHLRFEVTEDASINNNGGRWSYTPNLGIFHAQTDVVGNVVVPEDRVRSALAQGSQEDLRRLLDLALGTAWDEELEPFRYAGAGAPVRWLHRVG</sequence>
<dbReference type="Proteomes" id="UP000070572">
    <property type="component" value="Unassembled WGS sequence"/>
</dbReference>
<evidence type="ECO:0000313" key="2">
    <source>
        <dbReference type="Proteomes" id="UP000070572"/>
    </source>
</evidence>
<gene>
    <name evidence="1" type="ORF">HMPREF1862_01170</name>
</gene>
<dbReference type="InterPro" id="IPR021491">
    <property type="entry name" value="DUF3145"/>
</dbReference>
<dbReference type="EMBL" id="LSDN01000015">
    <property type="protein sequence ID" value="KXB80488.1"/>
    <property type="molecule type" value="Genomic_DNA"/>
</dbReference>
<proteinExistence type="predicted"/>
<reference evidence="1 2" key="1">
    <citation type="submission" date="2016-01" db="EMBL/GenBank/DDBJ databases">
        <authorList>
            <person name="Mitreva M."/>
            <person name="Pepin K.H."/>
            <person name="Mihindukulasuriya K.A."/>
            <person name="Fulton R."/>
            <person name="Fronick C."/>
            <person name="O'Laughlin M."/>
            <person name="Miner T."/>
            <person name="Herter B."/>
            <person name="Rosa B.A."/>
            <person name="Cordes M."/>
            <person name="Tomlinson C."/>
            <person name="Wollam A."/>
            <person name="Palsikar V.B."/>
            <person name="Mardis E.R."/>
            <person name="Wilson R.K."/>
        </authorList>
    </citation>
    <scope>NUCLEOTIDE SEQUENCE [LARGE SCALE GENOMIC DNA]</scope>
    <source>
        <strain evidence="1 2">DNF00696</strain>
    </source>
</reference>
<organism evidence="1 2">
    <name type="scientific">Varibaculum cambriense</name>
    <dbReference type="NCBI Taxonomy" id="184870"/>
    <lineage>
        <taxon>Bacteria</taxon>
        <taxon>Bacillati</taxon>
        <taxon>Actinomycetota</taxon>
        <taxon>Actinomycetes</taxon>
        <taxon>Actinomycetales</taxon>
        <taxon>Actinomycetaceae</taxon>
        <taxon>Varibaculum</taxon>
    </lineage>
</organism>
<dbReference type="AlphaFoldDB" id="A0AB34X0D3"/>
<evidence type="ECO:0000313" key="1">
    <source>
        <dbReference type="EMBL" id="KXB80488.1"/>
    </source>
</evidence>
<accession>A0AB34X0D3</accession>
<name>A0AB34X0D3_9ACTO</name>